<name>A0A1C0TVP6_9GAMM</name>
<proteinExistence type="predicted"/>
<evidence type="ECO:0000313" key="1">
    <source>
        <dbReference type="EMBL" id="OCQ23392.1"/>
    </source>
</evidence>
<comment type="caution">
    <text evidence="1">The sequence shown here is derived from an EMBL/GenBank/DDBJ whole genome shotgun (WGS) entry which is preliminary data.</text>
</comment>
<sequence length="91" mass="10437">MTYIKDQDLPENQNITQSMVNLIVEQANEAINLVWKRDTSSTRIACEDVLTDLQPMAKLICEHADFDIYAQIKKVLDELHLGAELLHKLEV</sequence>
<dbReference type="EMBL" id="MAUJ01000001">
    <property type="protein sequence ID" value="OCQ23392.1"/>
    <property type="molecule type" value="Genomic_DNA"/>
</dbReference>
<dbReference type="Proteomes" id="UP000093366">
    <property type="component" value="Unassembled WGS sequence"/>
</dbReference>
<organism evidence="1 2">
    <name type="scientific">Pseudoalteromonas luteoviolacea</name>
    <dbReference type="NCBI Taxonomy" id="43657"/>
    <lineage>
        <taxon>Bacteria</taxon>
        <taxon>Pseudomonadati</taxon>
        <taxon>Pseudomonadota</taxon>
        <taxon>Gammaproteobacteria</taxon>
        <taxon>Alteromonadales</taxon>
        <taxon>Pseudoalteromonadaceae</taxon>
        <taxon>Pseudoalteromonas</taxon>
    </lineage>
</organism>
<dbReference type="AlphaFoldDB" id="A0A1C0TVP6"/>
<reference evidence="2" key="1">
    <citation type="submission" date="2016-07" db="EMBL/GenBank/DDBJ databases">
        <authorList>
            <person name="Florea S."/>
            <person name="Webb J.S."/>
            <person name="Jaromczyk J."/>
            <person name="Schardl C.L."/>
        </authorList>
    </citation>
    <scope>NUCLEOTIDE SEQUENCE [LARGE SCALE GENOMIC DNA]</scope>
    <source>
        <strain evidence="2">IPB1</strain>
    </source>
</reference>
<dbReference type="RefSeq" id="WP_065789410.1">
    <property type="nucleotide sequence ID" value="NZ_MAUJ01000001.1"/>
</dbReference>
<gene>
    <name evidence="1" type="ORF">A7985_05480</name>
</gene>
<dbReference type="OrthoDB" id="6300732at2"/>
<evidence type="ECO:0000313" key="2">
    <source>
        <dbReference type="Proteomes" id="UP000093366"/>
    </source>
</evidence>
<protein>
    <submittedName>
        <fullName evidence="1">Uncharacterized protein</fullName>
    </submittedName>
</protein>
<accession>A0A1C0TVP6</accession>